<dbReference type="InterPro" id="IPR016088">
    <property type="entry name" value="Chalcone_isomerase_3-sand"/>
</dbReference>
<dbReference type="SUPFAM" id="SSF54626">
    <property type="entry name" value="Chalcone isomerase"/>
    <property type="match status" value="1"/>
</dbReference>
<proteinExistence type="predicted"/>
<dbReference type="InterPro" id="IPR036298">
    <property type="entry name" value="Chalcone_isomerase_sf"/>
</dbReference>
<keyword evidence="2" id="KW-1185">Reference proteome</keyword>
<reference evidence="1 2" key="1">
    <citation type="journal article" date="2021" name="Sci. Rep.">
        <title>Genome sequencing of the multicellular alga Astrephomene provides insights into convergent evolution of germ-soma differentiation.</title>
        <authorList>
            <person name="Yamashita S."/>
            <person name="Yamamoto K."/>
            <person name="Matsuzaki R."/>
            <person name="Suzuki S."/>
            <person name="Yamaguchi H."/>
            <person name="Hirooka S."/>
            <person name="Minakuchi Y."/>
            <person name="Miyagishima S."/>
            <person name="Kawachi M."/>
            <person name="Toyoda A."/>
            <person name="Nozaki H."/>
        </authorList>
    </citation>
    <scope>NUCLEOTIDE SEQUENCE [LARGE SCALE GENOMIC DNA]</scope>
    <source>
        <strain evidence="1 2">NIES-4017</strain>
    </source>
</reference>
<protein>
    <submittedName>
        <fullName evidence="1">Uncharacterized protein</fullName>
    </submittedName>
</protein>
<accession>A0AAD3DP26</accession>
<organism evidence="1 2">
    <name type="scientific">Astrephomene gubernaculifera</name>
    <dbReference type="NCBI Taxonomy" id="47775"/>
    <lineage>
        <taxon>Eukaryota</taxon>
        <taxon>Viridiplantae</taxon>
        <taxon>Chlorophyta</taxon>
        <taxon>core chlorophytes</taxon>
        <taxon>Chlorophyceae</taxon>
        <taxon>CS clade</taxon>
        <taxon>Chlamydomonadales</taxon>
        <taxon>Astrephomenaceae</taxon>
        <taxon>Astrephomene</taxon>
    </lineage>
</organism>
<dbReference type="Proteomes" id="UP001054857">
    <property type="component" value="Unassembled WGS sequence"/>
</dbReference>
<dbReference type="PANTHER" id="PTHR47284">
    <property type="entry name" value="FATTY-ACID-BINDING PROTEIN 2"/>
    <property type="match status" value="1"/>
</dbReference>
<dbReference type="PANTHER" id="PTHR47284:SF3">
    <property type="entry name" value="FATTY-ACID-BINDING PROTEIN 2"/>
    <property type="match status" value="1"/>
</dbReference>
<dbReference type="AlphaFoldDB" id="A0AAD3DP26"/>
<name>A0AAD3DP26_9CHLO</name>
<dbReference type="GO" id="GO:0016872">
    <property type="term" value="F:intramolecular lyase activity"/>
    <property type="evidence" value="ECO:0007669"/>
    <property type="project" value="InterPro"/>
</dbReference>
<evidence type="ECO:0000313" key="2">
    <source>
        <dbReference type="Proteomes" id="UP001054857"/>
    </source>
</evidence>
<gene>
    <name evidence="1" type="ORF">Agub_g5939</name>
</gene>
<sequence>MEPPATEPRGGRRFPLLRGVRRGLKAACLWTLGLRRGRPASGSGNRRGRCRRAAPPLASLSAAMLEPNGMIEMGDSASYAPSSRESQALSALQFADGRSFGNGFPLVLRPPTQFATSQPEGAELGGQDSGPWTHYHGQHYSKSCCCGAEHCNTCSATRSGRNSQHPDHSVQHLLAVGSRQWGNSGSWWDGRSLLRVKIYDFAIYANPVGSAAATAVAALAASRASIDNNSTGSGWSPADALVPSSCPVDVSLTIRACRNLPLPLLRQEFERILLRRHQMAGGRADDPALQELLSYFSRDKLPYHVLTSSPSSSSAATPASVSSLASSHPADYVAGAAGGGAGAVLGAGECEAGGLPGGGGDAVRKGAAITFSRSSGGHLVTCAGGQVLGAVRSPPLAEALLGLYLGREPVSKRAKAAAGAALLDLAATEGTAAATEAAAGTFGTAGLSAVLVREEEGGGAAGATRHATVPPLSAACLPRLPRYRYRAQQGERVLCAPGAVPGDISACVVELT</sequence>
<dbReference type="Gene3D" id="3.50.70.10">
    <property type="match status" value="1"/>
</dbReference>
<dbReference type="EMBL" id="BMAR01000008">
    <property type="protein sequence ID" value="GFR44649.1"/>
    <property type="molecule type" value="Genomic_DNA"/>
</dbReference>
<evidence type="ECO:0000313" key="1">
    <source>
        <dbReference type="EMBL" id="GFR44649.1"/>
    </source>
</evidence>
<comment type="caution">
    <text evidence="1">The sequence shown here is derived from an EMBL/GenBank/DDBJ whole genome shotgun (WGS) entry which is preliminary data.</text>
</comment>